<keyword evidence="2" id="KW-1185">Reference proteome</keyword>
<protein>
    <submittedName>
        <fullName evidence="1">Uncharacterized protein</fullName>
    </submittedName>
</protein>
<organism evidence="1 2">
    <name type="scientific">Polaromonas naphthalenivorans (strain CJ2)</name>
    <dbReference type="NCBI Taxonomy" id="365044"/>
    <lineage>
        <taxon>Bacteria</taxon>
        <taxon>Pseudomonadati</taxon>
        <taxon>Pseudomonadota</taxon>
        <taxon>Betaproteobacteria</taxon>
        <taxon>Burkholderiales</taxon>
        <taxon>Comamonadaceae</taxon>
        <taxon>Polaromonas</taxon>
    </lineage>
</organism>
<name>A1VPH2_POLNA</name>
<dbReference type="OrthoDB" id="8609885at2"/>
<gene>
    <name evidence="1" type="ordered locus">Pnap_2242</name>
</gene>
<dbReference type="RefSeq" id="WP_011801628.1">
    <property type="nucleotide sequence ID" value="NC_008781.1"/>
</dbReference>
<dbReference type="Proteomes" id="UP000000644">
    <property type="component" value="Chromosome"/>
</dbReference>
<evidence type="ECO:0000313" key="1">
    <source>
        <dbReference type="EMBL" id="ABM37550.1"/>
    </source>
</evidence>
<sequence length="627" mass="67452">MAEHLVFARAPIGGSPAHLVFGEDLVVVLPPVTAEIAATLSGAVSVTALAAVAVRAQVTALLSGTVTVSAAALYDNRVTPWLDRRIAAPHQVAVPTRKEQESGWRTSLPQRHVSAMPWRLAARSGTLLSPALQAAVPVAVLRDSRWGLALGARRDFCASLQSGLAHSVALAAKAELARQQVRGLVSIFQTGVFHSHDHQDRWQTAAFREIQKVARFKASRYLSSATKAIPWQVAGAARNGRSSLPVVVPPIIYPRDGHLVFECPPLPAYLAHLVFGARACYLPPRAHVVVPFLRTYVTINSITLRRVSDGLPITAYGFGMSLDWTSWTWSWSASIPAHQLPLVRPGISGDPLEIEVLVNGIPYRLCAEGLDRQRTFAKGRVGIKGRGTAAILDEPYAPVLNFGNAEARTAQQLMSDALTINGVGIGWDVDWGLADWLVPGNAWTHQGAYIGAILDIAGAAGGYVQPHATEQTLRILPQYPEAPWNWAGVTPDFELPGIATVEGIDWRRKAAYNRIFVSGIGAGVLGQVTRSGTAGDSVAPMVTHSLITHAIAARQRGLAELSDTGKQAHVSLKLPVLEETGLILPGKFVRYLSGSETHLGLTRSISLDWSRPVLRQTISVETYEATP</sequence>
<dbReference type="KEGG" id="pna:Pnap_2242"/>
<reference evidence="2" key="1">
    <citation type="journal article" date="2009" name="Environ. Microbiol.">
        <title>The genome of Polaromonas naphthalenivorans strain CJ2, isolated from coal tar-contaminated sediment, reveals physiological and metabolic versatility and evolution through extensive horizontal gene transfer.</title>
        <authorList>
            <person name="Yagi J.M."/>
            <person name="Sims D."/>
            <person name="Brettin T."/>
            <person name="Bruce D."/>
            <person name="Madsen E.L."/>
        </authorList>
    </citation>
    <scope>NUCLEOTIDE SEQUENCE [LARGE SCALE GENOMIC DNA]</scope>
    <source>
        <strain evidence="2">CJ2</strain>
    </source>
</reference>
<dbReference type="HOGENOM" id="CLU_025117_0_0_4"/>
<proteinExistence type="predicted"/>
<dbReference type="EMBL" id="CP000529">
    <property type="protein sequence ID" value="ABM37550.1"/>
    <property type="molecule type" value="Genomic_DNA"/>
</dbReference>
<dbReference type="STRING" id="365044.Pnap_2242"/>
<dbReference type="eggNOG" id="ENOG502Z7PU">
    <property type="taxonomic scope" value="Bacteria"/>
</dbReference>
<accession>A1VPH2</accession>
<dbReference type="AlphaFoldDB" id="A1VPH2"/>
<evidence type="ECO:0000313" key="2">
    <source>
        <dbReference type="Proteomes" id="UP000000644"/>
    </source>
</evidence>